<dbReference type="InterPro" id="IPR005467">
    <property type="entry name" value="His_kinase_dom"/>
</dbReference>
<dbReference type="Gene3D" id="3.30.565.10">
    <property type="entry name" value="Histidine kinase-like ATPase, C-terminal domain"/>
    <property type="match status" value="1"/>
</dbReference>
<dbReference type="InterPro" id="IPR036890">
    <property type="entry name" value="HATPase_C_sf"/>
</dbReference>
<keyword evidence="7" id="KW-0812">Transmembrane</keyword>
<dbReference type="AlphaFoldDB" id="A0A1W2EN41"/>
<accession>A0A1W2EN41</accession>
<dbReference type="RefSeq" id="WP_084578015.1">
    <property type="nucleotide sequence ID" value="NZ_CP155572.1"/>
</dbReference>
<gene>
    <name evidence="9" type="ORF">SAMN04488500_12643</name>
</gene>
<organism evidence="9 10">
    <name type="scientific">Sporomusa malonica</name>
    <dbReference type="NCBI Taxonomy" id="112901"/>
    <lineage>
        <taxon>Bacteria</taxon>
        <taxon>Bacillati</taxon>
        <taxon>Bacillota</taxon>
        <taxon>Negativicutes</taxon>
        <taxon>Selenomonadales</taxon>
        <taxon>Sporomusaceae</taxon>
        <taxon>Sporomusa</taxon>
    </lineage>
</organism>
<dbReference type="GO" id="GO:0004673">
    <property type="term" value="F:protein histidine kinase activity"/>
    <property type="evidence" value="ECO:0007669"/>
    <property type="project" value="UniProtKB-EC"/>
</dbReference>
<evidence type="ECO:0000259" key="8">
    <source>
        <dbReference type="PROSITE" id="PS50109"/>
    </source>
</evidence>
<keyword evidence="5 9" id="KW-0418">Kinase</keyword>
<keyword evidence="7" id="KW-0472">Membrane</keyword>
<keyword evidence="7" id="KW-1133">Transmembrane helix</keyword>
<dbReference type="STRING" id="112901.SAMN04488500_12643"/>
<evidence type="ECO:0000256" key="1">
    <source>
        <dbReference type="ARBA" id="ARBA00000085"/>
    </source>
</evidence>
<feature type="transmembrane region" description="Helical" evidence="7">
    <location>
        <begin position="75"/>
        <end position="93"/>
    </location>
</feature>
<dbReference type="OrthoDB" id="1674512at2"/>
<dbReference type="PANTHER" id="PTHR44936">
    <property type="entry name" value="SENSOR PROTEIN CREC"/>
    <property type="match status" value="1"/>
</dbReference>
<dbReference type="PROSITE" id="PS50109">
    <property type="entry name" value="HIS_KIN"/>
    <property type="match status" value="1"/>
</dbReference>
<dbReference type="EC" id="2.7.13.3" evidence="2"/>
<keyword evidence="3" id="KW-0597">Phosphoprotein</keyword>
<dbReference type="InterPro" id="IPR003594">
    <property type="entry name" value="HATPase_dom"/>
</dbReference>
<dbReference type="PANTHER" id="PTHR44936:SF9">
    <property type="entry name" value="SENSOR PROTEIN CREC"/>
    <property type="match status" value="1"/>
</dbReference>
<evidence type="ECO:0000256" key="7">
    <source>
        <dbReference type="SAM" id="Phobius"/>
    </source>
</evidence>
<reference evidence="9 10" key="1">
    <citation type="submission" date="2017-04" db="EMBL/GenBank/DDBJ databases">
        <authorList>
            <person name="Afonso C.L."/>
            <person name="Miller P.J."/>
            <person name="Scott M.A."/>
            <person name="Spackman E."/>
            <person name="Goraichik I."/>
            <person name="Dimitrov K.M."/>
            <person name="Suarez D.L."/>
            <person name="Swayne D.E."/>
        </authorList>
    </citation>
    <scope>NUCLEOTIDE SEQUENCE [LARGE SCALE GENOMIC DNA]</scope>
    <source>
        <strain evidence="9 10">DSM 5090</strain>
    </source>
</reference>
<comment type="catalytic activity">
    <reaction evidence="1">
        <text>ATP + protein L-histidine = ADP + protein N-phospho-L-histidine.</text>
        <dbReference type="EC" id="2.7.13.3"/>
    </reaction>
</comment>
<keyword evidence="10" id="KW-1185">Reference proteome</keyword>
<dbReference type="InterPro" id="IPR004358">
    <property type="entry name" value="Sig_transdc_His_kin-like_C"/>
</dbReference>
<dbReference type="EMBL" id="FWXI01000026">
    <property type="protein sequence ID" value="SMD10696.1"/>
    <property type="molecule type" value="Genomic_DNA"/>
</dbReference>
<evidence type="ECO:0000256" key="2">
    <source>
        <dbReference type="ARBA" id="ARBA00012438"/>
    </source>
</evidence>
<dbReference type="SMART" id="SM00387">
    <property type="entry name" value="HATPase_c"/>
    <property type="match status" value="1"/>
</dbReference>
<dbReference type="CDD" id="cd00075">
    <property type="entry name" value="HATPase"/>
    <property type="match status" value="1"/>
</dbReference>
<keyword evidence="6" id="KW-0902">Two-component regulatory system</keyword>
<dbReference type="InterPro" id="IPR050980">
    <property type="entry name" value="2C_sensor_his_kinase"/>
</dbReference>
<proteinExistence type="predicted"/>
<sequence length="422" mass="46300">MIPHIILLVSITGLIFTYPFDGYFRFTLSVAVLATLLLYFERLPIVRVAAASGSLILLFRTIIKYPFINETLLNAALHNLPSFGYYLAYGLLFKMLRVRDYTGNVPALILLLSICDIGSNCIELIIRWELVGRSLETVLTSVVSVGIGRAVLAVAGYYSLKRYRDFVLAEDHAARYAELILIIARLKAELFYLKKSSADIELVMEKGYTLYQNLNAAYPGELAKVDSPAARALAIARDIHEVKKDYYRVTRGIEEILDVAVSDEGLPLDEFFQIVEQNTRRYISSLDKPVTITFDNDGKLITDQYYAVVSILDNLITNAAEAVQPAGVIAVTGLCSGGRLVLTVADNGPGIRPEDQELIFAPGYSTKFSEVTGQMSTGLGLSHVKNLAELLGGEITVVSVPGKTVFTVSLPLAKLAVAKTSQ</sequence>
<dbReference type="Pfam" id="PF02518">
    <property type="entry name" value="HATPase_c"/>
    <property type="match status" value="1"/>
</dbReference>
<evidence type="ECO:0000313" key="9">
    <source>
        <dbReference type="EMBL" id="SMD10696.1"/>
    </source>
</evidence>
<protein>
    <recommendedName>
        <fullName evidence="2">histidine kinase</fullName>
        <ecNumber evidence="2">2.7.13.3</ecNumber>
    </recommendedName>
</protein>
<keyword evidence="4" id="KW-0808">Transferase</keyword>
<dbReference type="PRINTS" id="PR00344">
    <property type="entry name" value="BCTRLSENSOR"/>
</dbReference>
<dbReference type="SUPFAM" id="SSF55874">
    <property type="entry name" value="ATPase domain of HSP90 chaperone/DNA topoisomerase II/histidine kinase"/>
    <property type="match status" value="1"/>
</dbReference>
<evidence type="ECO:0000256" key="6">
    <source>
        <dbReference type="ARBA" id="ARBA00023012"/>
    </source>
</evidence>
<feature type="transmembrane region" description="Helical" evidence="7">
    <location>
        <begin position="105"/>
        <end position="126"/>
    </location>
</feature>
<feature type="transmembrane region" description="Helical" evidence="7">
    <location>
        <begin position="45"/>
        <end position="63"/>
    </location>
</feature>
<dbReference type="Proteomes" id="UP000192738">
    <property type="component" value="Unassembled WGS sequence"/>
</dbReference>
<feature type="transmembrane region" description="Helical" evidence="7">
    <location>
        <begin position="138"/>
        <end position="160"/>
    </location>
</feature>
<evidence type="ECO:0000256" key="3">
    <source>
        <dbReference type="ARBA" id="ARBA00022553"/>
    </source>
</evidence>
<name>A0A1W2EN41_9FIRM</name>
<feature type="domain" description="Histidine kinase" evidence="8">
    <location>
        <begin position="248"/>
        <end position="414"/>
    </location>
</feature>
<evidence type="ECO:0000256" key="5">
    <source>
        <dbReference type="ARBA" id="ARBA00022777"/>
    </source>
</evidence>
<evidence type="ECO:0000256" key="4">
    <source>
        <dbReference type="ARBA" id="ARBA00022679"/>
    </source>
</evidence>
<dbReference type="GO" id="GO:0000160">
    <property type="term" value="P:phosphorelay signal transduction system"/>
    <property type="evidence" value="ECO:0007669"/>
    <property type="project" value="UniProtKB-KW"/>
</dbReference>
<evidence type="ECO:0000313" key="10">
    <source>
        <dbReference type="Proteomes" id="UP000192738"/>
    </source>
</evidence>